<dbReference type="SUPFAM" id="SSF55785">
    <property type="entry name" value="PYP-like sensor domain (PAS domain)"/>
    <property type="match status" value="1"/>
</dbReference>
<dbReference type="PROSITE" id="PS50112">
    <property type="entry name" value="PAS"/>
    <property type="match status" value="1"/>
</dbReference>
<reference evidence="10" key="1">
    <citation type="submission" date="2023-03" db="EMBL/GenBank/DDBJ databases">
        <title>Stygiobacter electus gen. nov., sp. nov., facultatively anaerobic thermotolerant bacterium of the class Ignavibacteria from a well of Yessentuki mineral water deposit.</title>
        <authorList>
            <person name="Podosokorskaya O.A."/>
            <person name="Elcheninov A.G."/>
            <person name="Petrova N.F."/>
            <person name="Zavarzina D.G."/>
            <person name="Kublanov I.V."/>
            <person name="Merkel A.Y."/>
        </authorList>
    </citation>
    <scope>NUCLEOTIDE SEQUENCE</scope>
    <source>
        <strain evidence="10">09-Me</strain>
    </source>
</reference>
<dbReference type="SUPFAM" id="SSF52172">
    <property type="entry name" value="CheY-like"/>
    <property type="match status" value="1"/>
</dbReference>
<name>A0AAE3P2S5_9BACT</name>
<dbReference type="Proteomes" id="UP001221302">
    <property type="component" value="Unassembled WGS sequence"/>
</dbReference>
<evidence type="ECO:0000256" key="6">
    <source>
        <dbReference type="PROSITE-ProRule" id="PRU00169"/>
    </source>
</evidence>
<evidence type="ECO:0000256" key="3">
    <source>
        <dbReference type="ARBA" id="ARBA00022553"/>
    </source>
</evidence>
<accession>A0AAE3P2S5</accession>
<dbReference type="Pfam" id="PF08447">
    <property type="entry name" value="PAS_3"/>
    <property type="match status" value="1"/>
</dbReference>
<evidence type="ECO:0000313" key="11">
    <source>
        <dbReference type="Proteomes" id="UP001221302"/>
    </source>
</evidence>
<dbReference type="InterPro" id="IPR004358">
    <property type="entry name" value="Sig_transdc_His_kin-like_C"/>
</dbReference>
<protein>
    <recommendedName>
        <fullName evidence="2">histidine kinase</fullName>
        <ecNumber evidence="2">2.7.13.3</ecNumber>
    </recommendedName>
</protein>
<dbReference type="Gene3D" id="1.10.287.130">
    <property type="match status" value="1"/>
</dbReference>
<dbReference type="InterPro" id="IPR035965">
    <property type="entry name" value="PAS-like_dom_sf"/>
</dbReference>
<dbReference type="FunFam" id="3.30.565.10:FF:000006">
    <property type="entry name" value="Sensor histidine kinase WalK"/>
    <property type="match status" value="1"/>
</dbReference>
<dbReference type="InterPro" id="IPR003594">
    <property type="entry name" value="HATPase_dom"/>
</dbReference>
<dbReference type="Gene3D" id="3.30.565.10">
    <property type="entry name" value="Histidine kinase-like ATPase, C-terminal domain"/>
    <property type="match status" value="1"/>
</dbReference>
<sequence length="494" mass="56682">MNENQIDFHELEKFTHNLKKIAFIVKRYGLISETFITESIKDICGYSVDEVEKLPENIYSLIHADDNEKIKKELIEFETNPERNNAEFVYRIIDKNENIIWIKDFISLTRKDGRITCRKSILLNINEIKKHEEELIKENEKLVDLNVQKDKFISIISHDLRSPFTTLLGFSEIMLNETDLTEEERTEYLKYIYDASKTQLNLINCLLDWSRLQTGRIKVEPVRLNVKFAVSNAIAPLTGDAVRKNIDVKMDIPAELAINADERLFGQAIVHLVSNAIKFTPEGKEVNITASRFKEGLIEIIVRDEGMGIAEENHSKLFRIDQKFSLQGTNGEKGSGFGLTLVKEIIDKHGGQVWFYSNIGEGSEFHITLPEAKNLILLVEDDEATKNLYKKYIESSLTNFEVVFANNGYEAINIYKQILPTVVITDHDMPLMNGIQLVEILQKRESNKTVPIIVISAKLNDEVTKKYSRLGVEKIIPKPVDKNLLITSIKECLY</sequence>
<feature type="modified residue" description="4-aspartylphosphate" evidence="6">
    <location>
        <position position="426"/>
    </location>
</feature>
<dbReference type="EC" id="2.7.13.3" evidence="2"/>
<proteinExistence type="predicted"/>
<dbReference type="PROSITE" id="PS50109">
    <property type="entry name" value="HIS_KIN"/>
    <property type="match status" value="1"/>
</dbReference>
<dbReference type="EMBL" id="JARGDL010000017">
    <property type="protein sequence ID" value="MDF1612727.1"/>
    <property type="molecule type" value="Genomic_DNA"/>
</dbReference>
<gene>
    <name evidence="10" type="ORF">P0M35_11245</name>
</gene>
<dbReference type="InterPro" id="IPR036890">
    <property type="entry name" value="HATPase_C_sf"/>
</dbReference>
<dbReference type="PANTHER" id="PTHR43547">
    <property type="entry name" value="TWO-COMPONENT HISTIDINE KINASE"/>
    <property type="match status" value="1"/>
</dbReference>
<evidence type="ECO:0000313" key="10">
    <source>
        <dbReference type="EMBL" id="MDF1612727.1"/>
    </source>
</evidence>
<keyword evidence="10" id="KW-0067">ATP-binding</keyword>
<dbReference type="SUPFAM" id="SSF55874">
    <property type="entry name" value="ATPase domain of HSP90 chaperone/DNA topoisomerase II/histidine kinase"/>
    <property type="match status" value="1"/>
</dbReference>
<dbReference type="InterPro" id="IPR036097">
    <property type="entry name" value="HisK_dim/P_sf"/>
</dbReference>
<comment type="caution">
    <text evidence="10">The sequence shown here is derived from an EMBL/GenBank/DDBJ whole genome shotgun (WGS) entry which is preliminary data.</text>
</comment>
<evidence type="ECO:0000256" key="1">
    <source>
        <dbReference type="ARBA" id="ARBA00000085"/>
    </source>
</evidence>
<dbReference type="CDD" id="cd00082">
    <property type="entry name" value="HisKA"/>
    <property type="match status" value="1"/>
</dbReference>
<dbReference type="GO" id="GO:0005524">
    <property type="term" value="F:ATP binding"/>
    <property type="evidence" value="ECO:0007669"/>
    <property type="project" value="UniProtKB-KW"/>
</dbReference>
<dbReference type="NCBIfam" id="TIGR00229">
    <property type="entry name" value="sensory_box"/>
    <property type="match status" value="1"/>
</dbReference>
<dbReference type="CDD" id="cd00156">
    <property type="entry name" value="REC"/>
    <property type="match status" value="1"/>
</dbReference>
<dbReference type="Pfam" id="PF02518">
    <property type="entry name" value="HATPase_c"/>
    <property type="match status" value="1"/>
</dbReference>
<dbReference type="PRINTS" id="PR00344">
    <property type="entry name" value="BCTRLSENSOR"/>
</dbReference>
<dbReference type="PANTHER" id="PTHR43547:SF2">
    <property type="entry name" value="HYBRID SIGNAL TRANSDUCTION HISTIDINE KINASE C"/>
    <property type="match status" value="1"/>
</dbReference>
<dbReference type="Pfam" id="PF00072">
    <property type="entry name" value="Response_reg"/>
    <property type="match status" value="1"/>
</dbReference>
<organism evidence="10 11">
    <name type="scientific">Stygiobacter electus</name>
    <dbReference type="NCBI Taxonomy" id="3032292"/>
    <lineage>
        <taxon>Bacteria</taxon>
        <taxon>Pseudomonadati</taxon>
        <taxon>Ignavibacteriota</taxon>
        <taxon>Ignavibacteria</taxon>
        <taxon>Ignavibacteriales</taxon>
        <taxon>Melioribacteraceae</taxon>
        <taxon>Stygiobacter</taxon>
    </lineage>
</organism>
<keyword evidence="3 6" id="KW-0597">Phosphoprotein</keyword>
<evidence type="ECO:0000256" key="4">
    <source>
        <dbReference type="ARBA" id="ARBA00022679"/>
    </source>
</evidence>
<keyword evidence="11" id="KW-1185">Reference proteome</keyword>
<dbReference type="InterPro" id="IPR005467">
    <property type="entry name" value="His_kinase_dom"/>
</dbReference>
<dbReference type="Pfam" id="PF00512">
    <property type="entry name" value="HisKA"/>
    <property type="match status" value="1"/>
</dbReference>
<dbReference type="InterPro" id="IPR000014">
    <property type="entry name" value="PAS"/>
</dbReference>
<dbReference type="InterPro" id="IPR001789">
    <property type="entry name" value="Sig_transdc_resp-reg_receiver"/>
</dbReference>
<dbReference type="GO" id="GO:0000155">
    <property type="term" value="F:phosphorelay sensor kinase activity"/>
    <property type="evidence" value="ECO:0007669"/>
    <property type="project" value="InterPro"/>
</dbReference>
<feature type="domain" description="Response regulatory" evidence="8">
    <location>
        <begin position="375"/>
        <end position="493"/>
    </location>
</feature>
<dbReference type="Gene3D" id="3.40.50.2300">
    <property type="match status" value="1"/>
</dbReference>
<dbReference type="InterPro" id="IPR003661">
    <property type="entry name" value="HisK_dim/P_dom"/>
</dbReference>
<dbReference type="SUPFAM" id="SSF47384">
    <property type="entry name" value="Homodimeric domain of signal transducing histidine kinase"/>
    <property type="match status" value="1"/>
</dbReference>
<dbReference type="InterPro" id="IPR011006">
    <property type="entry name" value="CheY-like_superfamily"/>
</dbReference>
<keyword evidence="4" id="KW-0808">Transferase</keyword>
<dbReference type="PROSITE" id="PS50110">
    <property type="entry name" value="RESPONSE_REGULATORY"/>
    <property type="match status" value="1"/>
</dbReference>
<dbReference type="SMART" id="SM00448">
    <property type="entry name" value="REC"/>
    <property type="match status" value="1"/>
</dbReference>
<dbReference type="SMART" id="SM00387">
    <property type="entry name" value="HATPase_c"/>
    <property type="match status" value="1"/>
</dbReference>
<evidence type="ECO:0000259" key="7">
    <source>
        <dbReference type="PROSITE" id="PS50109"/>
    </source>
</evidence>
<dbReference type="Gene3D" id="3.30.450.20">
    <property type="entry name" value="PAS domain"/>
    <property type="match status" value="1"/>
</dbReference>
<dbReference type="SMART" id="SM00388">
    <property type="entry name" value="HisKA"/>
    <property type="match status" value="1"/>
</dbReference>
<evidence type="ECO:0000256" key="5">
    <source>
        <dbReference type="ARBA" id="ARBA00022777"/>
    </source>
</evidence>
<evidence type="ECO:0000256" key="2">
    <source>
        <dbReference type="ARBA" id="ARBA00012438"/>
    </source>
</evidence>
<dbReference type="RefSeq" id="WP_321536498.1">
    <property type="nucleotide sequence ID" value="NZ_JARGDL010000017.1"/>
</dbReference>
<dbReference type="InterPro" id="IPR013655">
    <property type="entry name" value="PAS_fold_3"/>
</dbReference>
<feature type="domain" description="PAS" evidence="9">
    <location>
        <begin position="7"/>
        <end position="74"/>
    </location>
</feature>
<feature type="domain" description="Histidine kinase" evidence="7">
    <location>
        <begin position="155"/>
        <end position="373"/>
    </location>
</feature>
<keyword evidence="5" id="KW-0418">Kinase</keyword>
<keyword evidence="10" id="KW-0547">Nucleotide-binding</keyword>
<evidence type="ECO:0000259" key="8">
    <source>
        <dbReference type="PROSITE" id="PS50110"/>
    </source>
</evidence>
<dbReference type="AlphaFoldDB" id="A0AAE3P2S5"/>
<comment type="catalytic activity">
    <reaction evidence="1">
        <text>ATP + protein L-histidine = ADP + protein N-phospho-L-histidine.</text>
        <dbReference type="EC" id="2.7.13.3"/>
    </reaction>
</comment>
<evidence type="ECO:0000259" key="9">
    <source>
        <dbReference type="PROSITE" id="PS50112"/>
    </source>
</evidence>